<feature type="transmembrane region" description="Helical" evidence="11">
    <location>
        <begin position="452"/>
        <end position="470"/>
    </location>
</feature>
<dbReference type="InterPro" id="IPR004856">
    <property type="entry name" value="Glyco_trans_ALG6/ALG8"/>
</dbReference>
<protein>
    <recommendedName>
        <fullName evidence="11">Alpha-1,3-glucosyltransferase</fullName>
        <ecNumber evidence="11">2.4.1.-</ecNumber>
    </recommendedName>
</protein>
<gene>
    <name evidence="12" type="ORF">PACTADRAFT_88</name>
</gene>
<feature type="transmembrane region" description="Helical" evidence="11">
    <location>
        <begin position="491"/>
        <end position="508"/>
    </location>
</feature>
<keyword evidence="6 11" id="KW-0812">Transmembrane</keyword>
<dbReference type="Pfam" id="PF03155">
    <property type="entry name" value="Alg6_Alg8"/>
    <property type="match status" value="1"/>
</dbReference>
<evidence type="ECO:0000256" key="2">
    <source>
        <dbReference type="ARBA" id="ARBA00004922"/>
    </source>
</evidence>
<evidence type="ECO:0000256" key="1">
    <source>
        <dbReference type="ARBA" id="ARBA00004477"/>
    </source>
</evidence>
<dbReference type="GO" id="GO:0005789">
    <property type="term" value="C:endoplasmic reticulum membrane"/>
    <property type="evidence" value="ECO:0007669"/>
    <property type="project" value="UniProtKB-SubCell"/>
</dbReference>
<evidence type="ECO:0000256" key="10">
    <source>
        <dbReference type="ARBA" id="ARBA00047346"/>
    </source>
</evidence>
<evidence type="ECO:0000256" key="8">
    <source>
        <dbReference type="ARBA" id="ARBA00022989"/>
    </source>
</evidence>
<dbReference type="AlphaFoldDB" id="A0A1E4U0Q0"/>
<dbReference type="EC" id="2.4.1.-" evidence="11"/>
<evidence type="ECO:0000256" key="3">
    <source>
        <dbReference type="ARBA" id="ARBA00008715"/>
    </source>
</evidence>
<dbReference type="EMBL" id="KV454011">
    <property type="protein sequence ID" value="ODV97569.1"/>
    <property type="molecule type" value="Genomic_DNA"/>
</dbReference>
<dbReference type="PANTHER" id="PTHR12413">
    <property type="entry name" value="DOLICHYL GLYCOSYLTRANSFERASE"/>
    <property type="match status" value="1"/>
</dbReference>
<feature type="transmembrane region" description="Helical" evidence="11">
    <location>
        <begin position="248"/>
        <end position="269"/>
    </location>
</feature>
<dbReference type="GO" id="GO:0042283">
    <property type="term" value="F:dolichyl pyrophosphate Glc1Man9GlcNAc2 alpha-1,3-glucosyltransferase activity"/>
    <property type="evidence" value="ECO:0007669"/>
    <property type="project" value="UniProtKB-EC"/>
</dbReference>
<feature type="transmembrane region" description="Helical" evidence="11">
    <location>
        <begin position="152"/>
        <end position="172"/>
    </location>
</feature>
<sequence>MACKSALKKSKKAVDSPTVKEERNFSLWNIWVASTLLKILLFVSYHSTDFDVHRNWLAITNKLPLSQWYLENTSQWTLDYPPFFAYFEWLLSQFVPNIVKEDGCLDIVDKGVYSWPTIYFQRSTVIISEILYFVALQWYVNSSSPKDKSRSFVVASSLALSPGLFIVDHIHFQYNGMMFGILVFALVAAKLQKYCLCAFCFSTLLCFKHIFLYIAPAFFVFLLRAYCLNWKIPRNINDLVNFVIWQNLIKLGLIVIGVFSVAFGPFIYYGVLPSLLQRLFPFSRGLTHAYWAPNIWAIYSFADRILLRLYSLPFFGSVISRFSPNLSHESIALKLSSSNLSMTKGLVGEVDFLILPNIQPWVTFALTLFYQTFSLLPLLISPTFERFVGSITLCGAASFLFGWHVHEKAIMLVIVPFSFLVIQDRRLVMPFQLLVSAGYVSLFPLLYGPGEFMFKLLYTYVWCIIYFASFQEVTKISSSLSRRVFLLDRMSLIYIFGLIPMVFIVGVMDAVSHKFEILQKYEFVKLMIYSVYCAVGIISGYNGLCFLYYSDEKIWR</sequence>
<organism evidence="12 13">
    <name type="scientific">Pachysolen tannophilus NRRL Y-2460</name>
    <dbReference type="NCBI Taxonomy" id="669874"/>
    <lineage>
        <taxon>Eukaryota</taxon>
        <taxon>Fungi</taxon>
        <taxon>Dikarya</taxon>
        <taxon>Ascomycota</taxon>
        <taxon>Saccharomycotina</taxon>
        <taxon>Pichiomycetes</taxon>
        <taxon>Pachysolenaceae</taxon>
        <taxon>Pachysolen</taxon>
    </lineage>
</organism>
<keyword evidence="4 11" id="KW-0328">Glycosyltransferase</keyword>
<dbReference type="STRING" id="669874.A0A1E4U0Q0"/>
<name>A0A1E4U0Q0_PACTA</name>
<evidence type="ECO:0000313" key="12">
    <source>
        <dbReference type="EMBL" id="ODV97569.1"/>
    </source>
</evidence>
<evidence type="ECO:0000313" key="13">
    <source>
        <dbReference type="Proteomes" id="UP000094236"/>
    </source>
</evidence>
<dbReference type="UniPathway" id="UPA00378"/>
<keyword evidence="7 11" id="KW-0256">Endoplasmic reticulum</keyword>
<dbReference type="PANTHER" id="PTHR12413:SF2">
    <property type="entry name" value="DOLICHYL PYROPHOSPHATE GLC1MAN9GLCNAC2 ALPHA-1,3-GLUCOSYLTRANSFERASE-RELATED"/>
    <property type="match status" value="1"/>
</dbReference>
<dbReference type="OrthoDB" id="1689333at2759"/>
<feature type="transmembrane region" description="Helical" evidence="11">
    <location>
        <begin position="361"/>
        <end position="381"/>
    </location>
</feature>
<reference evidence="13" key="1">
    <citation type="submission" date="2016-05" db="EMBL/GenBank/DDBJ databases">
        <title>Comparative genomics of biotechnologically important yeasts.</title>
        <authorList>
            <consortium name="DOE Joint Genome Institute"/>
            <person name="Riley R."/>
            <person name="Haridas S."/>
            <person name="Wolfe K.H."/>
            <person name="Lopes M.R."/>
            <person name="Hittinger C.T."/>
            <person name="Goker M."/>
            <person name="Salamov A."/>
            <person name="Wisecaver J."/>
            <person name="Long T.M."/>
            <person name="Aerts A.L."/>
            <person name="Barry K."/>
            <person name="Choi C."/>
            <person name="Clum A."/>
            <person name="Coughlan A.Y."/>
            <person name="Deshpande S."/>
            <person name="Douglass A.P."/>
            <person name="Hanson S.J."/>
            <person name="Klenk H.-P."/>
            <person name="Labutti K."/>
            <person name="Lapidus A."/>
            <person name="Lindquist E."/>
            <person name="Lipzen A."/>
            <person name="Meier-Kolthoff J.P."/>
            <person name="Ohm R.A."/>
            <person name="Otillar R.P."/>
            <person name="Pangilinan J."/>
            <person name="Peng Y."/>
            <person name="Rokas A."/>
            <person name="Rosa C.A."/>
            <person name="Scheuner C."/>
            <person name="Sibirny A.A."/>
            <person name="Slot J.C."/>
            <person name="Stielow J.B."/>
            <person name="Sun H."/>
            <person name="Kurtzman C.P."/>
            <person name="Blackwell M."/>
            <person name="Grigoriev I.V."/>
            <person name="Jeffries T.W."/>
        </authorList>
    </citation>
    <scope>NUCLEOTIDE SEQUENCE [LARGE SCALE GENOMIC DNA]</scope>
    <source>
        <strain evidence="13">NRRL Y-2460</strain>
    </source>
</reference>
<keyword evidence="9 11" id="KW-0472">Membrane</keyword>
<feature type="transmembrane region" description="Helical" evidence="11">
    <location>
        <begin position="119"/>
        <end position="140"/>
    </location>
</feature>
<keyword evidence="13" id="KW-1185">Reference proteome</keyword>
<dbReference type="GO" id="GO:0006488">
    <property type="term" value="P:dolichol-linked oligosaccharide biosynthetic process"/>
    <property type="evidence" value="ECO:0007669"/>
    <property type="project" value="EnsemblFungi"/>
</dbReference>
<evidence type="ECO:0000256" key="6">
    <source>
        <dbReference type="ARBA" id="ARBA00022692"/>
    </source>
</evidence>
<feature type="transmembrane region" description="Helical" evidence="11">
    <location>
        <begin position="528"/>
        <end position="549"/>
    </location>
</feature>
<feature type="transmembrane region" description="Helical" evidence="11">
    <location>
        <begin position="210"/>
        <end position="227"/>
    </location>
</feature>
<comment type="subcellular location">
    <subcellularLocation>
        <location evidence="1 11">Endoplasmic reticulum membrane</location>
        <topology evidence="1 11">Multi-pass membrane protein</topology>
    </subcellularLocation>
</comment>
<proteinExistence type="inferred from homology"/>
<keyword evidence="5 11" id="KW-0808">Transferase</keyword>
<evidence type="ECO:0000256" key="4">
    <source>
        <dbReference type="ARBA" id="ARBA00022676"/>
    </source>
</evidence>
<comment type="pathway">
    <text evidence="2 11">Protein modification; protein glycosylation.</text>
</comment>
<comment type="similarity">
    <text evidence="3 11">Belongs to the ALG6/ALG8 glucosyltransferase family.</text>
</comment>
<feature type="transmembrane region" description="Helical" evidence="11">
    <location>
        <begin position="387"/>
        <end position="406"/>
    </location>
</feature>
<keyword evidence="8 11" id="KW-1133">Transmembrane helix</keyword>
<comment type="catalytic activity">
    <reaction evidence="10">
        <text>an alpha-D-Glc-(1-&gt;3)-alpha-D-Man-(1-&gt;2)-alpha-D-Man-(1-&gt;2)-alpha-D-Man-(1-&gt;3)-[alpha-D-Man-(1-&gt;2)-alpha-D-Man-(1-&gt;3)-[alpha-D-Man-(1-&gt;2)-alpha-D-Man-(1-&gt;6)]-alpha-D-Man-(1-&gt;6)]-beta-D-Man-(1-&gt;4)-beta-D-GlcNAc-(1-&gt;4)-alpha-D-GlcNAc-diphospho-di-trans,poly-cis-dolichol + a di-trans,poly-cis-dolichyl beta-D-glucosyl phosphate = an alpha-D-Glc-(1-&gt;3)-alpha-D-Glc-(1-&gt;3)-alpha-D-Man-(1-&gt;2)-alpha-D-Man-(1-&gt;2)-alpha-D-Man-(1-&gt;3)-[alpha-D-Man-(1-&gt;2)-alpha-D-Man-(1-&gt;3)-[alpha-D-Man-(1-&gt;2)-alpha-D-Man-(1-&gt;6)]-alpha-D-Man-(1-&gt;6)]-beta-D-Man-(1-&gt;4)-beta-D-GlcNAc-(1-&gt;4)-alpha-D-GlcNAc-diphospho-di-trans,poly-cis-dolichol + a di-trans,poly-cis-dolichyl phosphate + H(+)</text>
        <dbReference type="Rhea" id="RHEA:31307"/>
        <dbReference type="Rhea" id="RHEA-COMP:19498"/>
        <dbReference type="Rhea" id="RHEA-COMP:19502"/>
        <dbReference type="Rhea" id="RHEA-COMP:19521"/>
        <dbReference type="Rhea" id="RHEA-COMP:19522"/>
        <dbReference type="ChEBI" id="CHEBI:15378"/>
        <dbReference type="ChEBI" id="CHEBI:57525"/>
        <dbReference type="ChEBI" id="CHEBI:57683"/>
        <dbReference type="ChEBI" id="CHEBI:132521"/>
        <dbReference type="ChEBI" id="CHEBI:132522"/>
        <dbReference type="EC" id="2.4.1.265"/>
    </reaction>
    <physiologicalReaction direction="left-to-right" evidence="10">
        <dbReference type="Rhea" id="RHEA:31308"/>
    </physiologicalReaction>
</comment>
<evidence type="ECO:0000256" key="5">
    <source>
        <dbReference type="ARBA" id="ARBA00022679"/>
    </source>
</evidence>
<evidence type="ECO:0000256" key="7">
    <source>
        <dbReference type="ARBA" id="ARBA00022824"/>
    </source>
</evidence>
<feature type="transmembrane region" description="Helical" evidence="11">
    <location>
        <begin position="25"/>
        <end position="45"/>
    </location>
</feature>
<evidence type="ECO:0000256" key="9">
    <source>
        <dbReference type="ARBA" id="ARBA00023136"/>
    </source>
</evidence>
<evidence type="ECO:0000256" key="11">
    <source>
        <dbReference type="RuleBase" id="RU363110"/>
    </source>
</evidence>
<dbReference type="Proteomes" id="UP000094236">
    <property type="component" value="Unassembled WGS sequence"/>
</dbReference>
<accession>A0A1E4U0Q0</accession>